<proteinExistence type="predicted"/>
<protein>
    <submittedName>
        <fullName evidence="1">DUF790 family protein</fullName>
    </submittedName>
</protein>
<name>A0A7C5XGD0_9CREN</name>
<evidence type="ECO:0000313" key="1">
    <source>
        <dbReference type="EMBL" id="HHP81659.1"/>
    </source>
</evidence>
<dbReference type="PANTHER" id="PTHR39640">
    <property type="entry name" value="VNG6129C"/>
    <property type="match status" value="1"/>
</dbReference>
<dbReference type="PANTHER" id="PTHR39640:SF1">
    <property type="entry name" value="DUF790 FAMILY PROTEIN"/>
    <property type="match status" value="1"/>
</dbReference>
<accession>A0A7C5XGD0</accession>
<gene>
    <name evidence="1" type="ORF">ENM84_03240</name>
</gene>
<dbReference type="Gene3D" id="3.40.91.30">
    <property type="match status" value="1"/>
</dbReference>
<organism evidence="1">
    <name type="scientific">Ignisphaera aggregans</name>
    <dbReference type="NCBI Taxonomy" id="334771"/>
    <lineage>
        <taxon>Archaea</taxon>
        <taxon>Thermoproteota</taxon>
        <taxon>Thermoprotei</taxon>
        <taxon>Desulfurococcales</taxon>
        <taxon>Desulfurococcaceae</taxon>
        <taxon>Ignisphaera</taxon>
    </lineage>
</organism>
<dbReference type="Pfam" id="PF05626">
    <property type="entry name" value="DUF790"/>
    <property type="match status" value="1"/>
</dbReference>
<sequence length="406" mass="48081">MTYGRKNLKLLYIRGKIYPFYLDIERHRDLIKDVIQFYLDNEGRRFSDIDWDELRIIIGDDRLYNAIKRTMSYFFKPMKLYRVDIDPKILRLRVFQIVNTKFNGFIPQNRRDEAIEVIKNEIGLEGDLDKILWIDDPNELQLARVSNPSIEDIVKMFNFETIDTVCVNSSKIAIEVNRYEKLLSNIVKAVGRFSKLYGLIYDMRYYGDILKIVVEGPRSLFRRPTVYGSRLSLLISRIIDMLYSSSFWRVEAEMHLTKRVISVEVLSYKLKPYISSKSIEEEVKQVFDSSIEESIYRVLKSLGVDIRREEEPIALGQLLYLPDFKIYRNGDVFYVEVAGFWRKEYAERKAYKLYEVSKILNNLIVIADENLKPFFKKLNIPVIYYTIVHGKPILPYKKIIDIINKT</sequence>
<dbReference type="EMBL" id="DRZI01000137">
    <property type="protein sequence ID" value="HHP81659.1"/>
    <property type="molecule type" value="Genomic_DNA"/>
</dbReference>
<reference evidence="1" key="1">
    <citation type="journal article" date="2020" name="mSystems">
        <title>Genome- and Community-Level Interaction Insights into Carbon Utilization and Element Cycling Functions of Hydrothermarchaeota in Hydrothermal Sediment.</title>
        <authorList>
            <person name="Zhou Z."/>
            <person name="Liu Y."/>
            <person name="Xu W."/>
            <person name="Pan J."/>
            <person name="Luo Z.H."/>
            <person name="Li M."/>
        </authorList>
    </citation>
    <scope>NUCLEOTIDE SEQUENCE [LARGE SCALE GENOMIC DNA]</scope>
    <source>
        <strain evidence="1">SpSt-1121</strain>
    </source>
</reference>
<comment type="caution">
    <text evidence="1">The sequence shown here is derived from an EMBL/GenBank/DDBJ whole genome shotgun (WGS) entry which is preliminary data.</text>
</comment>
<dbReference type="InterPro" id="IPR008508">
    <property type="entry name" value="Bax1"/>
</dbReference>
<dbReference type="AlphaFoldDB" id="A0A7C5XGD0"/>